<comment type="caution">
    <text evidence="4">The sequence shown here is derived from an EMBL/GenBank/DDBJ whole genome shotgun (WGS) entry which is preliminary data.</text>
</comment>
<feature type="region of interest" description="Disordered" evidence="1">
    <location>
        <begin position="1"/>
        <end position="37"/>
    </location>
</feature>
<evidence type="ECO:0000256" key="1">
    <source>
        <dbReference type="SAM" id="MobiDB-lite"/>
    </source>
</evidence>
<dbReference type="EMBL" id="VRMG01000005">
    <property type="protein sequence ID" value="TXN31423.1"/>
    <property type="molecule type" value="Genomic_DNA"/>
</dbReference>
<dbReference type="AlphaFoldDB" id="A0A5C8UTZ1"/>
<keyword evidence="2" id="KW-0472">Membrane</keyword>
<evidence type="ECO:0000313" key="4">
    <source>
        <dbReference type="EMBL" id="TXN31423.1"/>
    </source>
</evidence>
<keyword evidence="2" id="KW-1133">Transmembrane helix</keyword>
<evidence type="ECO:0000313" key="5">
    <source>
        <dbReference type="Proteomes" id="UP000321379"/>
    </source>
</evidence>
<organism evidence="4 5">
    <name type="scientific">Lacisediminihabitans profunda</name>
    <dbReference type="NCBI Taxonomy" id="2594790"/>
    <lineage>
        <taxon>Bacteria</taxon>
        <taxon>Bacillati</taxon>
        <taxon>Actinomycetota</taxon>
        <taxon>Actinomycetes</taxon>
        <taxon>Micrococcales</taxon>
        <taxon>Microbacteriaceae</taxon>
        <taxon>Lacisediminihabitans</taxon>
    </lineage>
</organism>
<keyword evidence="2" id="KW-0812">Transmembrane</keyword>
<protein>
    <submittedName>
        <fullName evidence="4">Thioredoxin domain-containing protein</fullName>
    </submittedName>
</protein>
<proteinExistence type="predicted"/>
<dbReference type="RefSeq" id="WP_147783010.1">
    <property type="nucleotide sequence ID" value="NZ_VRMG01000005.1"/>
</dbReference>
<keyword evidence="5" id="KW-1185">Reference proteome</keyword>
<dbReference type="CDD" id="cd02972">
    <property type="entry name" value="DsbA_family"/>
    <property type="match status" value="1"/>
</dbReference>
<dbReference type="SUPFAM" id="SSF52833">
    <property type="entry name" value="Thioredoxin-like"/>
    <property type="match status" value="1"/>
</dbReference>
<dbReference type="InterPro" id="IPR036249">
    <property type="entry name" value="Thioredoxin-like_sf"/>
</dbReference>
<gene>
    <name evidence="4" type="ORF">FVP33_07700</name>
</gene>
<sequence length="298" mass="31192">MVAPPANRTSPQPGKKDRREAARETARIEREAEKKRQRRNRVFLQGGILVGVIAIIAVVALVILNVNANKPTGDGPKNMASDGILLSGSTMAAVPTPAIKAGGKPVPTDTSTLKGVRIVTYIDYQCPFCQQFEAANAQQIASMVTSGAATLEIHPIAFLDANSLGNKYSSRAANAAACVANYDPNKFYAVNTALFANQPAENTSGKTDKELIAVLKDAGSSSSKISSCITSQAFVPWVTAATARIDPSGQTVTFKGVANTPQKFAGTPTVFVNGERFTGSITDPAVFAAFVEKAASAG</sequence>
<feature type="compositionally biased region" description="Basic and acidic residues" evidence="1">
    <location>
        <begin position="14"/>
        <end position="34"/>
    </location>
</feature>
<dbReference type="InterPro" id="IPR012336">
    <property type="entry name" value="Thioredoxin-like_fold"/>
</dbReference>
<feature type="transmembrane region" description="Helical" evidence="2">
    <location>
        <begin position="42"/>
        <end position="64"/>
    </location>
</feature>
<reference evidence="4 5" key="1">
    <citation type="submission" date="2019-08" db="EMBL/GenBank/DDBJ databases">
        <title>Bacterial whole genome sequence for Glaciihabitans sp. CHu50b-6-2.</title>
        <authorList>
            <person name="Jin L."/>
        </authorList>
    </citation>
    <scope>NUCLEOTIDE SEQUENCE [LARGE SCALE GENOMIC DNA]</scope>
    <source>
        <strain evidence="4 5">CHu50b-6-2</strain>
    </source>
</reference>
<feature type="domain" description="Thioredoxin-like fold" evidence="3">
    <location>
        <begin position="116"/>
        <end position="283"/>
    </location>
</feature>
<accession>A0A5C8UTZ1</accession>
<dbReference type="Proteomes" id="UP000321379">
    <property type="component" value="Unassembled WGS sequence"/>
</dbReference>
<dbReference type="Gene3D" id="3.40.30.10">
    <property type="entry name" value="Glutaredoxin"/>
    <property type="match status" value="1"/>
</dbReference>
<evidence type="ECO:0000259" key="3">
    <source>
        <dbReference type="Pfam" id="PF13462"/>
    </source>
</evidence>
<evidence type="ECO:0000256" key="2">
    <source>
        <dbReference type="SAM" id="Phobius"/>
    </source>
</evidence>
<name>A0A5C8UTZ1_9MICO</name>
<dbReference type="Pfam" id="PF13462">
    <property type="entry name" value="Thioredoxin_4"/>
    <property type="match status" value="1"/>
</dbReference>